<protein>
    <submittedName>
        <fullName evidence="2">Sulfotransferase family protein</fullName>
    </submittedName>
</protein>
<dbReference type="RefSeq" id="WP_079733472.1">
    <property type="nucleotide sequence ID" value="NZ_LT670848.1"/>
</dbReference>
<dbReference type="EMBL" id="LT670848">
    <property type="protein sequence ID" value="SHM26081.1"/>
    <property type="molecule type" value="Genomic_DNA"/>
</dbReference>
<name>A0A1M7HBZ2_9FLAO</name>
<organism evidence="2 3">
    <name type="scientific">Salegentibacter salegens</name>
    <dbReference type="NCBI Taxonomy" id="143223"/>
    <lineage>
        <taxon>Bacteria</taxon>
        <taxon>Pseudomonadati</taxon>
        <taxon>Bacteroidota</taxon>
        <taxon>Flavobacteriia</taxon>
        <taxon>Flavobacteriales</taxon>
        <taxon>Flavobacteriaceae</taxon>
        <taxon>Salegentibacter</taxon>
    </lineage>
</organism>
<gene>
    <name evidence="2" type="ORF">SAMN05878281_0074</name>
</gene>
<proteinExistence type="predicted"/>
<evidence type="ECO:0000313" key="3">
    <source>
        <dbReference type="Proteomes" id="UP000190235"/>
    </source>
</evidence>
<evidence type="ECO:0000313" key="2">
    <source>
        <dbReference type="EMBL" id="SHM26081.1"/>
    </source>
</evidence>
<keyword evidence="1 2" id="KW-0808">Transferase</keyword>
<evidence type="ECO:0000256" key="1">
    <source>
        <dbReference type="ARBA" id="ARBA00022679"/>
    </source>
</evidence>
<accession>A0A1M7HBZ2</accession>
<keyword evidence="3" id="KW-1185">Reference proteome</keyword>
<dbReference type="SUPFAM" id="SSF52540">
    <property type="entry name" value="P-loop containing nucleoside triphosphate hydrolases"/>
    <property type="match status" value="1"/>
</dbReference>
<dbReference type="OrthoDB" id="981508at2"/>
<reference evidence="3" key="1">
    <citation type="submission" date="2016-11" db="EMBL/GenBank/DDBJ databases">
        <authorList>
            <person name="Varghese N."/>
            <person name="Submissions S."/>
        </authorList>
    </citation>
    <scope>NUCLEOTIDE SEQUENCE [LARGE SCALE GENOMIC DNA]</scope>
    <source>
        <strain evidence="3">ACAM 48</strain>
    </source>
</reference>
<dbReference type="Gene3D" id="3.40.50.300">
    <property type="entry name" value="P-loop containing nucleotide triphosphate hydrolases"/>
    <property type="match status" value="1"/>
</dbReference>
<dbReference type="STRING" id="143223.SAMN05878281_0074"/>
<dbReference type="Pfam" id="PF13469">
    <property type="entry name" value="Sulfotransfer_3"/>
    <property type="match status" value="1"/>
</dbReference>
<dbReference type="Proteomes" id="UP000190235">
    <property type="component" value="Chromosome I"/>
</dbReference>
<dbReference type="GO" id="GO:0008146">
    <property type="term" value="F:sulfotransferase activity"/>
    <property type="evidence" value="ECO:0007669"/>
    <property type="project" value="InterPro"/>
</dbReference>
<sequence>MTYNLDENWIANDINSIPDFIIGGSMKSGTTTLHQILAGHPNVFIPEKEIRFFDTDNILQHPNFHSFNPKNQKWSDTIQGNELKKAWKWYQNLYEDQKTMLKGEDSTSYLASEIAADRISRQNKKIKLIFLLRQPTLRAYSQYYHMLRRDSAMWSFEDTLKFNPYSVLYRSLYKTQLEYYYSLFPEDQIKVILFEDLIKNPKCVIKDLSIFLNLDYAQFPDEIFDMHANKAKLPRFPRLQLHKNKIIGNLSPRYINKSQSKSKQLITEKVFEKFFNRINPKINKKAPRINPSTKEYLDKFFYRELNGIDELTGLNIMKRWFDK</sequence>
<dbReference type="InterPro" id="IPR027417">
    <property type="entry name" value="P-loop_NTPase"/>
</dbReference>
<dbReference type="PANTHER" id="PTHR10605">
    <property type="entry name" value="HEPARAN SULFATE SULFOTRANSFERASE"/>
    <property type="match status" value="1"/>
</dbReference>
<dbReference type="PANTHER" id="PTHR10605:SF56">
    <property type="entry name" value="BIFUNCTIONAL HEPARAN SULFATE N-DEACETYLASE_N-SULFOTRANSFERASE"/>
    <property type="match status" value="1"/>
</dbReference>
<dbReference type="InterPro" id="IPR037359">
    <property type="entry name" value="NST/OST"/>
</dbReference>
<dbReference type="AlphaFoldDB" id="A0A1M7HBZ2"/>